<dbReference type="KEGG" id="amob:HG15A2_34440"/>
<evidence type="ECO:0000256" key="1">
    <source>
        <dbReference type="ARBA" id="ARBA00005801"/>
    </source>
</evidence>
<feature type="transmembrane region" description="Helical" evidence="2">
    <location>
        <begin position="388"/>
        <end position="407"/>
    </location>
</feature>
<gene>
    <name evidence="4" type="primary">outO_2</name>
    <name evidence="4" type="ORF">HG15A2_34440</name>
</gene>
<dbReference type="Gene3D" id="1.20.120.1220">
    <property type="match status" value="1"/>
</dbReference>
<feature type="domain" description="Prepilin type IV endopeptidase peptidase" evidence="3">
    <location>
        <begin position="290"/>
        <end position="375"/>
    </location>
</feature>
<dbReference type="InterPro" id="IPR000045">
    <property type="entry name" value="Prepilin_IV_endopep_pep"/>
</dbReference>
<dbReference type="InterPro" id="IPR050882">
    <property type="entry name" value="Prepilin_peptidase/N-MTase"/>
</dbReference>
<feature type="transmembrane region" description="Helical" evidence="2">
    <location>
        <begin position="78"/>
        <end position="99"/>
    </location>
</feature>
<keyword evidence="2" id="KW-0812">Transmembrane</keyword>
<organism evidence="4 5">
    <name type="scientific">Adhaeretor mobilis</name>
    <dbReference type="NCBI Taxonomy" id="1930276"/>
    <lineage>
        <taxon>Bacteria</taxon>
        <taxon>Pseudomonadati</taxon>
        <taxon>Planctomycetota</taxon>
        <taxon>Planctomycetia</taxon>
        <taxon>Pirellulales</taxon>
        <taxon>Lacipirellulaceae</taxon>
        <taxon>Adhaeretor</taxon>
    </lineage>
</organism>
<dbReference type="OrthoDB" id="9789291at2"/>
<dbReference type="AlphaFoldDB" id="A0A517MZ00"/>
<keyword evidence="2" id="KW-1133">Transmembrane helix</keyword>
<evidence type="ECO:0000313" key="4">
    <source>
        <dbReference type="EMBL" id="QDT00109.1"/>
    </source>
</evidence>
<dbReference type="PANTHER" id="PTHR30487:SF0">
    <property type="entry name" value="PREPILIN LEADER PEPTIDASE_N-METHYLTRANSFERASE-RELATED"/>
    <property type="match status" value="1"/>
</dbReference>
<proteinExistence type="inferred from homology"/>
<dbReference type="GO" id="GO:0004190">
    <property type="term" value="F:aspartic-type endopeptidase activity"/>
    <property type="evidence" value="ECO:0007669"/>
    <property type="project" value="InterPro"/>
</dbReference>
<name>A0A517MZ00_9BACT</name>
<accession>A0A517MZ00</accession>
<dbReference type="GO" id="GO:0006465">
    <property type="term" value="P:signal peptide processing"/>
    <property type="evidence" value="ECO:0007669"/>
    <property type="project" value="TreeGrafter"/>
</dbReference>
<comment type="similarity">
    <text evidence="1">Belongs to the peptidase A24 family.</text>
</comment>
<dbReference type="Proteomes" id="UP000319852">
    <property type="component" value="Chromosome"/>
</dbReference>
<keyword evidence="2" id="KW-0472">Membrane</keyword>
<feature type="transmembrane region" description="Helical" evidence="2">
    <location>
        <begin position="6"/>
        <end position="31"/>
    </location>
</feature>
<feature type="transmembrane region" description="Helical" evidence="2">
    <location>
        <begin position="338"/>
        <end position="356"/>
    </location>
</feature>
<evidence type="ECO:0000313" key="5">
    <source>
        <dbReference type="Proteomes" id="UP000319852"/>
    </source>
</evidence>
<feature type="transmembrane region" description="Helical" evidence="2">
    <location>
        <begin position="362"/>
        <end position="381"/>
    </location>
</feature>
<protein>
    <submittedName>
        <fullName evidence="4">Type 4 prepilin-like proteins leader peptide-processing enzyme</fullName>
    </submittedName>
</protein>
<feature type="transmembrane region" description="Helical" evidence="2">
    <location>
        <begin position="129"/>
        <end position="151"/>
    </location>
</feature>
<dbReference type="PANTHER" id="PTHR30487">
    <property type="entry name" value="TYPE 4 PREPILIN-LIKE PROTEINS LEADER PEPTIDE-PROCESSING ENZYME"/>
    <property type="match status" value="1"/>
</dbReference>
<feature type="transmembrane region" description="Helical" evidence="2">
    <location>
        <begin position="163"/>
        <end position="186"/>
    </location>
</feature>
<sequence length="452" mass="49850">MFLAALPLPFALLCVFALGLVLGGLVNWAVYSLAWNPRPISPWAPPPEQAEPRTWQDRIPLYGWVRLRREAELHGRGFWIRPIVIELAMAVGICVLYWWEVQQQGLVHTQLVWFFDSERLASLTHVPTWTTLCTFFSHTLLITLMAAATFIDIDEKIIPDEITVIGTLLGLVLAAAVPMALLPQIAPRAAAPPNSVELALPPGINRLPAASQLCLEATPWHGPNASRAVNHFVTSWRGLITGLACWAFWLVALTPRIWRGRRGFGRTIGIIAARVLRELCRKPLSLIGLTGMAVIMGVWWTGGDHWHGLLSALVGMIGGGAMVWATRIVGFFAMRREAMGFGDVTLMMMVGAFLGWQAGVVIFFVAPLAGLVAGIIQLIFFRENEIPYGPYLCLGTLVVIARWADIWNMKTMGLQELFGAGWFVPAALLVVMALMGVLLMLVRGIKTKMGFE</sequence>
<feature type="transmembrane region" description="Helical" evidence="2">
    <location>
        <begin position="239"/>
        <end position="258"/>
    </location>
</feature>
<feature type="transmembrane region" description="Helical" evidence="2">
    <location>
        <begin position="419"/>
        <end position="442"/>
    </location>
</feature>
<reference evidence="4 5" key="1">
    <citation type="submission" date="2019-02" db="EMBL/GenBank/DDBJ databases">
        <title>Deep-cultivation of Planctomycetes and their phenomic and genomic characterization uncovers novel biology.</title>
        <authorList>
            <person name="Wiegand S."/>
            <person name="Jogler M."/>
            <person name="Boedeker C."/>
            <person name="Pinto D."/>
            <person name="Vollmers J."/>
            <person name="Rivas-Marin E."/>
            <person name="Kohn T."/>
            <person name="Peeters S.H."/>
            <person name="Heuer A."/>
            <person name="Rast P."/>
            <person name="Oberbeckmann S."/>
            <person name="Bunk B."/>
            <person name="Jeske O."/>
            <person name="Meyerdierks A."/>
            <person name="Storesund J.E."/>
            <person name="Kallscheuer N."/>
            <person name="Luecker S."/>
            <person name="Lage O.M."/>
            <person name="Pohl T."/>
            <person name="Merkel B.J."/>
            <person name="Hornburger P."/>
            <person name="Mueller R.-W."/>
            <person name="Bruemmer F."/>
            <person name="Labrenz M."/>
            <person name="Spormann A.M."/>
            <person name="Op den Camp H."/>
            <person name="Overmann J."/>
            <person name="Amann R."/>
            <person name="Jetten M.S.M."/>
            <person name="Mascher T."/>
            <person name="Medema M.H."/>
            <person name="Devos D.P."/>
            <person name="Kaster A.-K."/>
            <person name="Ovreas L."/>
            <person name="Rohde M."/>
            <person name="Galperin M.Y."/>
            <person name="Jogler C."/>
        </authorList>
    </citation>
    <scope>NUCLEOTIDE SEQUENCE [LARGE SCALE GENOMIC DNA]</scope>
    <source>
        <strain evidence="4 5">HG15A2</strain>
    </source>
</reference>
<evidence type="ECO:0000259" key="3">
    <source>
        <dbReference type="Pfam" id="PF01478"/>
    </source>
</evidence>
<evidence type="ECO:0000256" key="2">
    <source>
        <dbReference type="SAM" id="Phobius"/>
    </source>
</evidence>
<dbReference type="Pfam" id="PF01478">
    <property type="entry name" value="Peptidase_A24"/>
    <property type="match status" value="1"/>
</dbReference>
<feature type="transmembrane region" description="Helical" evidence="2">
    <location>
        <begin position="279"/>
        <end position="300"/>
    </location>
</feature>
<keyword evidence="5" id="KW-1185">Reference proteome</keyword>
<dbReference type="EMBL" id="CP036263">
    <property type="protein sequence ID" value="QDT00109.1"/>
    <property type="molecule type" value="Genomic_DNA"/>
</dbReference>
<dbReference type="GO" id="GO:0005886">
    <property type="term" value="C:plasma membrane"/>
    <property type="evidence" value="ECO:0007669"/>
    <property type="project" value="TreeGrafter"/>
</dbReference>
<dbReference type="RefSeq" id="WP_145061376.1">
    <property type="nucleotide sequence ID" value="NZ_CP036263.1"/>
</dbReference>
<feature type="transmembrane region" description="Helical" evidence="2">
    <location>
        <begin position="306"/>
        <end position="326"/>
    </location>
</feature>